<dbReference type="RefSeq" id="WP_109595198.1">
    <property type="nucleotide sequence ID" value="NZ_BONA01000051.1"/>
</dbReference>
<dbReference type="OrthoDB" id="3390699at2"/>
<evidence type="ECO:0000313" key="3">
    <source>
        <dbReference type="Proteomes" id="UP000245697"/>
    </source>
</evidence>
<protein>
    <recommendedName>
        <fullName evidence="4">Neocarzinostatin family protein</fullName>
    </recommendedName>
</protein>
<proteinExistence type="predicted"/>
<evidence type="ECO:0008006" key="4">
    <source>
        <dbReference type="Google" id="ProtNLM"/>
    </source>
</evidence>
<reference evidence="2 3" key="1">
    <citation type="submission" date="2018-05" db="EMBL/GenBank/DDBJ databases">
        <title>Genomic Encyclopedia of Archaeal and Bacterial Type Strains, Phase II (KMG-II): from individual species to whole genera.</title>
        <authorList>
            <person name="Goeker M."/>
        </authorList>
    </citation>
    <scope>NUCLEOTIDE SEQUENCE [LARGE SCALE GENOMIC DNA]</scope>
    <source>
        <strain evidence="2 3">DSM 45184</strain>
    </source>
</reference>
<name>A0A316FCW9_9ACTN</name>
<evidence type="ECO:0000256" key="1">
    <source>
        <dbReference type="SAM" id="SignalP"/>
    </source>
</evidence>
<comment type="caution">
    <text evidence="2">The sequence shown here is derived from an EMBL/GenBank/DDBJ whole genome shotgun (WGS) entry which is preliminary data.</text>
</comment>
<dbReference type="EMBL" id="QGGR01000009">
    <property type="protein sequence ID" value="PWK46738.1"/>
    <property type="molecule type" value="Genomic_DNA"/>
</dbReference>
<dbReference type="Proteomes" id="UP000245697">
    <property type="component" value="Unassembled WGS sequence"/>
</dbReference>
<sequence length="137" mass="13843">MSLSRHFRRVLTAAVVMTATAVTTAAPAFAASVIPSSWTASYAGAQAGGTTSYVQDPFGVTRTVTVKGVIKTGSATGCFQAVIDAQGTSWRSPTTCSGETAQSFLTTFKAVAIGQAPSVRLCSASGTSACGAAVPLW</sequence>
<dbReference type="AlphaFoldDB" id="A0A316FCW9"/>
<gene>
    <name evidence="2" type="ORF">BC793_109309</name>
</gene>
<feature type="signal peptide" evidence="1">
    <location>
        <begin position="1"/>
        <end position="30"/>
    </location>
</feature>
<accession>A0A316FCW9</accession>
<keyword evidence="3" id="KW-1185">Reference proteome</keyword>
<keyword evidence="1" id="KW-0732">Signal</keyword>
<organism evidence="2 3">
    <name type="scientific">Actinoplanes xinjiangensis</name>
    <dbReference type="NCBI Taxonomy" id="512350"/>
    <lineage>
        <taxon>Bacteria</taxon>
        <taxon>Bacillati</taxon>
        <taxon>Actinomycetota</taxon>
        <taxon>Actinomycetes</taxon>
        <taxon>Micromonosporales</taxon>
        <taxon>Micromonosporaceae</taxon>
        <taxon>Actinoplanes</taxon>
    </lineage>
</organism>
<evidence type="ECO:0000313" key="2">
    <source>
        <dbReference type="EMBL" id="PWK46738.1"/>
    </source>
</evidence>
<feature type="chain" id="PRO_5016426089" description="Neocarzinostatin family protein" evidence="1">
    <location>
        <begin position="31"/>
        <end position="137"/>
    </location>
</feature>